<evidence type="ECO:0000313" key="1">
    <source>
        <dbReference type="EMBL" id="KAI4321977.1"/>
    </source>
</evidence>
<accession>A0ACB9MED2</accession>
<dbReference type="EMBL" id="CM042889">
    <property type="protein sequence ID" value="KAI4321977.1"/>
    <property type="molecule type" value="Genomic_DNA"/>
</dbReference>
<gene>
    <name evidence="1" type="ORF">MLD38_035295</name>
</gene>
<organism evidence="1 2">
    <name type="scientific">Melastoma candidum</name>
    <dbReference type="NCBI Taxonomy" id="119954"/>
    <lineage>
        <taxon>Eukaryota</taxon>
        <taxon>Viridiplantae</taxon>
        <taxon>Streptophyta</taxon>
        <taxon>Embryophyta</taxon>
        <taxon>Tracheophyta</taxon>
        <taxon>Spermatophyta</taxon>
        <taxon>Magnoliopsida</taxon>
        <taxon>eudicotyledons</taxon>
        <taxon>Gunneridae</taxon>
        <taxon>Pentapetalae</taxon>
        <taxon>rosids</taxon>
        <taxon>malvids</taxon>
        <taxon>Myrtales</taxon>
        <taxon>Melastomataceae</taxon>
        <taxon>Melastomatoideae</taxon>
        <taxon>Melastomateae</taxon>
        <taxon>Melastoma</taxon>
    </lineage>
</organism>
<name>A0ACB9MED2_9MYRT</name>
<comment type="caution">
    <text evidence="1">The sequence shown here is derived from an EMBL/GenBank/DDBJ whole genome shotgun (WGS) entry which is preliminary data.</text>
</comment>
<reference evidence="2" key="1">
    <citation type="journal article" date="2023" name="Front. Plant Sci.">
        <title>Chromosomal-level genome assembly of Melastoma candidum provides insights into trichome evolution.</title>
        <authorList>
            <person name="Zhong Y."/>
            <person name="Wu W."/>
            <person name="Sun C."/>
            <person name="Zou P."/>
            <person name="Liu Y."/>
            <person name="Dai S."/>
            <person name="Zhou R."/>
        </authorList>
    </citation>
    <scope>NUCLEOTIDE SEQUENCE [LARGE SCALE GENOMIC DNA]</scope>
</reference>
<protein>
    <submittedName>
        <fullName evidence="1">Uncharacterized protein</fullName>
    </submittedName>
</protein>
<proteinExistence type="predicted"/>
<dbReference type="Proteomes" id="UP001057402">
    <property type="component" value="Chromosome 10"/>
</dbReference>
<sequence length="301" mass="32942">MLSGLKHVNGSFPPSVSPITALNQFSHSDTSRLTSQQSLLRDADGLHLSWNTPTEGNPFLEQLSSNRVDSTTLPGSPLASENTVPWSTAWKSITHGVTQSGSGDPPSLTSSSRMAATLMFPRTWATGARRSQQPPSTIHNPVSLSCLLQTSMTSYQYISNSIKRAAHLRRRRLPRARATVRSSSSPWPTPIFSGLRFQVLLSRSGHDGEIQPINYCTATHATEFRNRRSSPAKQRPRWNSPVSARTRPAASAAATVNSSSMPPPRSLPTRPLYLFVRFVPDSKLSMEASALGLEIPIWTQS</sequence>
<evidence type="ECO:0000313" key="2">
    <source>
        <dbReference type="Proteomes" id="UP001057402"/>
    </source>
</evidence>
<keyword evidence="2" id="KW-1185">Reference proteome</keyword>